<sequence>MRVVVTGGAGFIGSHLVDRLLRDGREVVVVDDFDPFYARALKEANLAAALANPRCRLVELDVRDAHGVEALLQAFRPDAIVHLAAKAGVRPSIAEPALYADVNVVGTVRWLEAASRIEPRPRFVYASSSSVYGDRSTAPFRETDPVDAPVSPYAASKKACELMAHAFHHLHGLPVTGLRFFTAYGPRNRPDLAVASFARRIDRGDPVPMFGDGRTRRDYTFVEDVVDGVVRAIDRCTDHHLYNLGNSHPIELRTMIEMLGEALGKTPRIERLPEQPGDVRQTFADVSRAAQELGYQPKTPFREGLDRFVSWFRGADH</sequence>
<dbReference type="STRING" id="1387353.BSF38_03961"/>
<accession>A0A1U7CTZ3</accession>
<dbReference type="SUPFAM" id="SSF51735">
    <property type="entry name" value="NAD(P)-binding Rossmann-fold domains"/>
    <property type="match status" value="1"/>
</dbReference>
<dbReference type="AlphaFoldDB" id="A0A1U7CTZ3"/>
<organism evidence="3 4">
    <name type="scientific">Paludisphaera borealis</name>
    <dbReference type="NCBI Taxonomy" id="1387353"/>
    <lineage>
        <taxon>Bacteria</taxon>
        <taxon>Pseudomonadati</taxon>
        <taxon>Planctomycetota</taxon>
        <taxon>Planctomycetia</taxon>
        <taxon>Isosphaerales</taxon>
        <taxon>Isosphaeraceae</taxon>
        <taxon>Paludisphaera</taxon>
    </lineage>
</organism>
<evidence type="ECO:0000313" key="3">
    <source>
        <dbReference type="EMBL" id="APW62420.1"/>
    </source>
</evidence>
<keyword evidence="3" id="KW-0413">Isomerase</keyword>
<dbReference type="InterPro" id="IPR016040">
    <property type="entry name" value="NAD(P)-bd_dom"/>
</dbReference>
<dbReference type="Proteomes" id="UP000186309">
    <property type="component" value="Chromosome"/>
</dbReference>
<proteinExistence type="predicted"/>
<evidence type="ECO:0000259" key="2">
    <source>
        <dbReference type="Pfam" id="PF16363"/>
    </source>
</evidence>
<dbReference type="PRINTS" id="PR01713">
    <property type="entry name" value="NUCEPIMERASE"/>
</dbReference>
<dbReference type="EMBL" id="CP019082">
    <property type="protein sequence ID" value="APW62420.1"/>
    <property type="molecule type" value="Genomic_DNA"/>
</dbReference>
<keyword evidence="4" id="KW-1185">Reference proteome</keyword>
<dbReference type="GO" id="GO:0003978">
    <property type="term" value="F:UDP-glucose 4-epimerase activity"/>
    <property type="evidence" value="ECO:0007669"/>
    <property type="project" value="UniProtKB-EC"/>
</dbReference>
<feature type="domain" description="NAD(P)-binding" evidence="2">
    <location>
        <begin position="5"/>
        <end position="306"/>
    </location>
</feature>
<dbReference type="OrthoDB" id="258549at2"/>
<evidence type="ECO:0000256" key="1">
    <source>
        <dbReference type="ARBA" id="ARBA00023027"/>
    </source>
</evidence>
<dbReference type="PANTHER" id="PTHR43574">
    <property type="entry name" value="EPIMERASE-RELATED"/>
    <property type="match status" value="1"/>
</dbReference>
<dbReference type="Gene3D" id="3.40.50.720">
    <property type="entry name" value="NAD(P)-binding Rossmann-like Domain"/>
    <property type="match status" value="1"/>
</dbReference>
<reference evidence="4" key="1">
    <citation type="submission" date="2016-12" db="EMBL/GenBank/DDBJ databases">
        <title>Comparative genomics of four Isosphaeraceae planctomycetes: a common pool of plasmids and glycoside hydrolase genes.</title>
        <authorList>
            <person name="Ivanova A."/>
        </authorList>
    </citation>
    <scope>NUCLEOTIDE SEQUENCE [LARGE SCALE GENOMIC DNA]</scope>
    <source>
        <strain evidence="4">PX4</strain>
    </source>
</reference>
<dbReference type="RefSeq" id="WP_076348511.1">
    <property type="nucleotide sequence ID" value="NZ_CP019082.1"/>
</dbReference>
<dbReference type="InterPro" id="IPR036291">
    <property type="entry name" value="NAD(P)-bd_dom_sf"/>
</dbReference>
<dbReference type="Pfam" id="PF16363">
    <property type="entry name" value="GDP_Man_Dehyd"/>
    <property type="match status" value="1"/>
</dbReference>
<name>A0A1U7CTZ3_9BACT</name>
<protein>
    <submittedName>
        <fullName evidence="3">UDP-glucose 4-epimerase</fullName>
        <ecNumber evidence="3">5.1.3.2</ecNumber>
    </submittedName>
</protein>
<dbReference type="EC" id="5.1.3.2" evidence="3"/>
<dbReference type="KEGG" id="pbor:BSF38_03961"/>
<evidence type="ECO:0000313" key="4">
    <source>
        <dbReference type="Proteomes" id="UP000186309"/>
    </source>
</evidence>
<keyword evidence="1" id="KW-0520">NAD</keyword>
<gene>
    <name evidence="3" type="primary">galE1</name>
    <name evidence="3" type="ORF">BSF38_03961</name>
</gene>